<evidence type="ECO:0000313" key="2">
    <source>
        <dbReference type="Proteomes" id="UP000075531"/>
    </source>
</evidence>
<organism evidence="1 2">
    <name type="scientific">Clostridium tepidiprofundi DSM 19306</name>
    <dbReference type="NCBI Taxonomy" id="1121338"/>
    <lineage>
        <taxon>Bacteria</taxon>
        <taxon>Bacillati</taxon>
        <taxon>Bacillota</taxon>
        <taxon>Clostridia</taxon>
        <taxon>Eubacteriales</taxon>
        <taxon>Clostridiaceae</taxon>
        <taxon>Clostridium</taxon>
    </lineage>
</organism>
<keyword evidence="2" id="KW-1185">Reference proteome</keyword>
<accession>A0A151ASM7</accession>
<dbReference type="STRING" id="1121338.CLTEP_25600"/>
<reference evidence="1 2" key="1">
    <citation type="submission" date="2016-02" db="EMBL/GenBank/DDBJ databases">
        <title>Genome sequence of Clostridium tepidiprofundi DSM 19306.</title>
        <authorList>
            <person name="Poehlein A."/>
            <person name="Daniel R."/>
        </authorList>
    </citation>
    <scope>NUCLEOTIDE SEQUENCE [LARGE SCALE GENOMIC DNA]</scope>
    <source>
        <strain evidence="1 2">DSM 19306</strain>
    </source>
</reference>
<dbReference type="EMBL" id="LTBA01000063">
    <property type="protein sequence ID" value="KYH30592.1"/>
    <property type="molecule type" value="Genomic_DNA"/>
</dbReference>
<sequence>MLMLLLRDCRLKKYCKLEKPAYDYFYNIEINKKPLIENIRKLYNINNIQEFMIKGLENTRGQVLNYYLVWL</sequence>
<comment type="caution">
    <text evidence="1">The sequence shown here is derived from an EMBL/GenBank/DDBJ whole genome shotgun (WGS) entry which is preliminary data.</text>
</comment>
<protein>
    <submittedName>
        <fullName evidence="1">Uncharacterized protein</fullName>
    </submittedName>
</protein>
<dbReference type="PATRIC" id="fig|1121338.3.peg.2659"/>
<name>A0A151ASM7_9CLOT</name>
<proteinExistence type="predicted"/>
<dbReference type="Proteomes" id="UP000075531">
    <property type="component" value="Unassembled WGS sequence"/>
</dbReference>
<gene>
    <name evidence="1" type="ORF">CLTEP_25600</name>
</gene>
<evidence type="ECO:0000313" key="1">
    <source>
        <dbReference type="EMBL" id="KYH30592.1"/>
    </source>
</evidence>
<dbReference type="AlphaFoldDB" id="A0A151ASM7"/>